<comment type="caution">
    <text evidence="2">The sequence shown here is derived from an EMBL/GenBank/DDBJ whole genome shotgun (WGS) entry which is preliminary data.</text>
</comment>
<reference evidence="2" key="1">
    <citation type="submission" date="2019-10" db="EMBL/GenBank/DDBJ databases">
        <title>Conservation and host-specific expression of non-tandemly repeated heterogenous ribosome RNA gene in arbuscular mycorrhizal fungi.</title>
        <authorList>
            <person name="Maeda T."/>
            <person name="Kobayashi Y."/>
            <person name="Nakagawa T."/>
            <person name="Ezawa T."/>
            <person name="Yamaguchi K."/>
            <person name="Bino T."/>
            <person name="Nishimoto Y."/>
            <person name="Shigenobu S."/>
            <person name="Kawaguchi M."/>
        </authorList>
    </citation>
    <scope>NUCLEOTIDE SEQUENCE</scope>
    <source>
        <strain evidence="2">HR1</strain>
    </source>
</reference>
<dbReference type="AlphaFoldDB" id="A0A8H3M8V3"/>
<feature type="compositionally biased region" description="Low complexity" evidence="1">
    <location>
        <begin position="29"/>
        <end position="59"/>
    </location>
</feature>
<evidence type="ECO:0000256" key="1">
    <source>
        <dbReference type="SAM" id="MobiDB-lite"/>
    </source>
</evidence>
<proteinExistence type="predicted"/>
<evidence type="ECO:0000313" key="3">
    <source>
        <dbReference type="Proteomes" id="UP000615446"/>
    </source>
</evidence>
<evidence type="ECO:0000313" key="2">
    <source>
        <dbReference type="EMBL" id="GET02883.1"/>
    </source>
</evidence>
<organism evidence="2 3">
    <name type="scientific">Rhizophagus clarus</name>
    <dbReference type="NCBI Taxonomy" id="94130"/>
    <lineage>
        <taxon>Eukaryota</taxon>
        <taxon>Fungi</taxon>
        <taxon>Fungi incertae sedis</taxon>
        <taxon>Mucoromycota</taxon>
        <taxon>Glomeromycotina</taxon>
        <taxon>Glomeromycetes</taxon>
        <taxon>Glomerales</taxon>
        <taxon>Glomeraceae</taxon>
        <taxon>Rhizophagus</taxon>
    </lineage>
</organism>
<dbReference type="EMBL" id="BLAL01000315">
    <property type="protein sequence ID" value="GET02883.1"/>
    <property type="molecule type" value="Genomic_DNA"/>
</dbReference>
<name>A0A8H3M8V3_9GLOM</name>
<dbReference type="Proteomes" id="UP000615446">
    <property type="component" value="Unassembled WGS sequence"/>
</dbReference>
<accession>A0A8H3M8V3</accession>
<feature type="compositionally biased region" description="Low complexity" evidence="1">
    <location>
        <begin position="1"/>
        <end position="20"/>
    </location>
</feature>
<feature type="compositionally biased region" description="Basic and acidic residues" evidence="1">
    <location>
        <begin position="68"/>
        <end position="86"/>
    </location>
</feature>
<protein>
    <submittedName>
        <fullName evidence="2">Uncharacterized protein</fullName>
    </submittedName>
</protein>
<sequence length="181" mass="20194">MLSKASSSTFTLTTSTLPTPSRRKLIEPTLTDLSQSTQSTQSTLSQRRSSDSIIDITSMDIEDNSSSVEHEHSVERNTHISDHDYDTSPALAGETDSSHQENSKLLNKLVALDELSDGFWNIKNKGRSKRNDIAAHIRNAMSVTRRMHAFLRAFEKNSPAMPQMMEEIAEAEEKEAEEAAK</sequence>
<feature type="region of interest" description="Disordered" evidence="1">
    <location>
        <begin position="1"/>
        <end position="100"/>
    </location>
</feature>
<gene>
    <name evidence="2" type="ORF">RCL2_002924800</name>
</gene>